<organism evidence="3">
    <name type="scientific">Zea mays</name>
    <name type="common">Maize</name>
    <dbReference type="NCBI Taxonomy" id="4577"/>
    <lineage>
        <taxon>Eukaryota</taxon>
        <taxon>Viridiplantae</taxon>
        <taxon>Streptophyta</taxon>
        <taxon>Embryophyta</taxon>
        <taxon>Tracheophyta</taxon>
        <taxon>Spermatophyta</taxon>
        <taxon>Magnoliopsida</taxon>
        <taxon>Liliopsida</taxon>
        <taxon>Poales</taxon>
        <taxon>Poaceae</taxon>
        <taxon>PACMAD clade</taxon>
        <taxon>Panicoideae</taxon>
        <taxon>Andropogonodae</taxon>
        <taxon>Andropogoneae</taxon>
        <taxon>Tripsacinae</taxon>
        <taxon>Zea</taxon>
    </lineage>
</organism>
<accession>C0P5T1</accession>
<keyword evidence="7" id="KW-1267">Proteomics identification</keyword>
<dbReference type="SUPFAM" id="SSF51197">
    <property type="entry name" value="Clavaminate synthase-like"/>
    <property type="match status" value="1"/>
</dbReference>
<evidence type="ECO:0000259" key="2">
    <source>
        <dbReference type="Pfam" id="PF03171"/>
    </source>
</evidence>
<dbReference type="eggNOG" id="ENOG502QTB1">
    <property type="taxonomic scope" value="Eukaryota"/>
</dbReference>
<evidence type="ECO:0000313" key="3">
    <source>
        <dbReference type="EMBL" id="ACN28347.1"/>
    </source>
</evidence>
<dbReference type="GeneID" id="100276025"/>
<name>C0P5T1_MAIZE</name>
<evidence type="ECO:0000313" key="4">
    <source>
        <dbReference type="EMBL" id="AQK58821.1"/>
    </source>
</evidence>
<dbReference type="EnsemblPlants" id="Zm00001eb202090_T001">
    <property type="protein sequence ID" value="Zm00001eb202090_P001"/>
    <property type="gene ID" value="Zm00001eb202090"/>
</dbReference>
<dbReference type="Proteomes" id="UP000007305">
    <property type="component" value="Chromosome 4"/>
</dbReference>
<dbReference type="EMBL" id="CM000780">
    <property type="protein sequence ID" value="AQK58821.1"/>
    <property type="molecule type" value="Genomic_DNA"/>
</dbReference>
<dbReference type="RefSeq" id="NP_001361023.1">
    <property type="nucleotide sequence ID" value="NM_001374094.1"/>
</dbReference>
<protein>
    <submittedName>
        <fullName evidence="4">2-oxoglutarate (2OG) and Fe(II)-dependent oxygenase superfamily protein</fullName>
    </submittedName>
</protein>
<keyword evidence="6" id="KW-1185">Reference proteome</keyword>
<dbReference type="Gene3D" id="2.60.120.330">
    <property type="entry name" value="B-lactam Antibiotic, Isopenicillin N Synthase, Chain"/>
    <property type="match status" value="1"/>
</dbReference>
<dbReference type="InterPro" id="IPR027443">
    <property type="entry name" value="IPNS-like_sf"/>
</dbReference>
<evidence type="ECO:0000313" key="6">
    <source>
        <dbReference type="Proteomes" id="UP000007305"/>
    </source>
</evidence>
<dbReference type="PANTHER" id="PTHR48253">
    <property type="match status" value="1"/>
</dbReference>
<reference evidence="4" key="3">
    <citation type="submission" date="2015-12" db="EMBL/GenBank/DDBJ databases">
        <title>Update maize B73 reference genome by single molecule sequencing technologies.</title>
        <authorList>
            <consortium name="Maize Genome Sequencing Project"/>
            <person name="Ware D."/>
        </authorList>
    </citation>
    <scope>NUCLEOTIDE SEQUENCE</scope>
    <source>
        <tissue evidence="4">Seedling</tissue>
    </source>
</reference>
<evidence type="ECO:0007829" key="7">
    <source>
        <dbReference type="PeptideAtlas" id="C0P5T1"/>
    </source>
</evidence>
<dbReference type="EMBL" id="BT063650">
    <property type="protein sequence ID" value="ACN28347.1"/>
    <property type="molecule type" value="mRNA"/>
</dbReference>
<dbReference type="IntAct" id="C0P5T1">
    <property type="interactions" value="7"/>
</dbReference>
<feature type="region of interest" description="Disordered" evidence="1">
    <location>
        <begin position="131"/>
        <end position="150"/>
    </location>
</feature>
<dbReference type="AlphaFoldDB" id="C0P5T1"/>
<dbReference type="PaxDb" id="4577-GRMZM2G702806_P01"/>
<dbReference type="OMA" id="RLAVMDH"/>
<proteinExistence type="evidence at protein level"/>
<evidence type="ECO:0000313" key="5">
    <source>
        <dbReference type="EnsemblPlants" id="Zm00001eb202090_P001"/>
    </source>
</evidence>
<gene>
    <name evidence="5" type="primary">LOC100276025</name>
    <name evidence="4" type="ORF">ZEAMMB73_Zm00001d053144</name>
</gene>
<dbReference type="ExpressionAtlas" id="C0P5T1">
    <property type="expression patterns" value="baseline"/>
</dbReference>
<dbReference type="Pfam" id="PF03171">
    <property type="entry name" value="2OG-FeII_Oxy"/>
    <property type="match status" value="1"/>
</dbReference>
<dbReference type="InterPro" id="IPR044861">
    <property type="entry name" value="IPNS-like_FE2OG_OXY"/>
</dbReference>
<feature type="domain" description="Isopenicillin N synthase-like Fe(2+) 2OG dioxygenase" evidence="2">
    <location>
        <begin position="321"/>
        <end position="384"/>
    </location>
</feature>
<reference evidence="5" key="5">
    <citation type="submission" date="2021-05" db="UniProtKB">
        <authorList>
            <consortium name="EnsemblPlants"/>
        </authorList>
    </citation>
    <scope>IDENTIFICATION</scope>
    <source>
        <strain evidence="5">cv. B73</strain>
    </source>
</reference>
<dbReference type="OrthoDB" id="438224at2759"/>
<sequence>MAVAATTVLDIAELSFSDLVALLSPETLADDGRCRRVVDTVATELGRGGSGLLAIDGVPRVGALRRRLLPLARRVALMDHLTRSQLLKKHGLGSDVPLKKLDRSVSSFAQLLRHSGELVLLESVNNNGFNSSDRVQDCNQSEDVNDDDDADDMDNLGDLIKELGLYMMELGILIARACDIVIGRGQLEQSITDFGTAKARLIHYHSELDNIVIRDNNAKRKGSASKVAVQPYQSCSGNRSGSVCPCCIKSEDGTTVMAIEENNSNDASIQGQAAEISLLNLWQEWHYDYGIFTVLTAPLFMSVSEDEKSLVNLEYHPPDGHTHLQLCNGRKIFSVRCSPESFIVQVGEAADILSQGKLKSTLHAVSRPSSSTDISRETFVVFLQPSWDKLLAYPGYSLDAEGEPILSKQTSIISDGSAGPCNEDAFMQEILKKVPPLSSRLKEGMTFAEFSRQTTKQYYGGNGIQQNN</sequence>
<reference evidence="3" key="1">
    <citation type="journal article" date="2009" name="PLoS Genet.">
        <title>Sequencing, mapping, and analysis of 27,455 maize full-length cDNAs.</title>
        <authorList>
            <person name="Soderlund C."/>
            <person name="Descour A."/>
            <person name="Kudrna D."/>
            <person name="Bomhoff M."/>
            <person name="Boyd L."/>
            <person name="Currie J."/>
            <person name="Angelova A."/>
            <person name="Collura K."/>
            <person name="Wissotski M."/>
            <person name="Ashley E."/>
            <person name="Morrow D."/>
            <person name="Fernandes J."/>
            <person name="Walbot V."/>
            <person name="Yu Y."/>
        </authorList>
    </citation>
    <scope>NUCLEOTIDE SEQUENCE</scope>
    <source>
        <strain evidence="3">B73</strain>
    </source>
</reference>
<reference evidence="5" key="4">
    <citation type="submission" date="2019-07" db="EMBL/GenBank/DDBJ databases">
        <authorList>
            <person name="Seetharam A."/>
            <person name="Woodhouse M."/>
            <person name="Cannon E."/>
        </authorList>
    </citation>
    <scope>NUCLEOTIDE SEQUENCE [LARGE SCALE GENOMIC DNA]</scope>
    <source>
        <strain evidence="5">cv. B73</strain>
    </source>
</reference>
<evidence type="ECO:0000256" key="1">
    <source>
        <dbReference type="SAM" id="MobiDB-lite"/>
    </source>
</evidence>
<reference evidence="6" key="2">
    <citation type="journal article" date="2009" name="Science">
        <title>The B73 maize genome: complexity, diversity, and dynamics.</title>
        <authorList>
            <person name="Schnable P.S."/>
            <person name="Ware D."/>
            <person name="Fulton R.S."/>
            <person name="Stein J.C."/>
            <person name="Wei F."/>
            <person name="Pasternak S."/>
            <person name="Liang C."/>
            <person name="Zhang J."/>
            <person name="Fulton L."/>
            <person name="Graves T.A."/>
            <person name="Minx P."/>
            <person name="Reily A.D."/>
            <person name="Courtney L."/>
            <person name="Kruchowski S.S."/>
            <person name="Tomlinson C."/>
            <person name="Strong C."/>
            <person name="Delehaunty K."/>
            <person name="Fronick C."/>
            <person name="Courtney B."/>
            <person name="Rock S.M."/>
            <person name="Belter E."/>
            <person name="Du F."/>
            <person name="Kim K."/>
            <person name="Abbott R.M."/>
            <person name="Cotton M."/>
            <person name="Levy A."/>
            <person name="Marchetto P."/>
            <person name="Ochoa K."/>
            <person name="Jackson S.M."/>
            <person name="Gillam B."/>
            <person name="Chen W."/>
            <person name="Yan L."/>
            <person name="Higginbotham J."/>
            <person name="Cardenas M."/>
            <person name="Waligorski J."/>
            <person name="Applebaum E."/>
            <person name="Phelps L."/>
            <person name="Falcone J."/>
            <person name="Kanchi K."/>
            <person name="Thane T."/>
            <person name="Scimone A."/>
            <person name="Thane N."/>
            <person name="Henke J."/>
            <person name="Wang T."/>
            <person name="Ruppert J."/>
            <person name="Shah N."/>
            <person name="Rotter K."/>
            <person name="Hodges J."/>
            <person name="Ingenthron E."/>
            <person name="Cordes M."/>
            <person name="Kohlberg S."/>
            <person name="Sgro J."/>
            <person name="Delgado B."/>
            <person name="Mead K."/>
            <person name="Chinwalla A."/>
            <person name="Leonard S."/>
            <person name="Crouse K."/>
            <person name="Collura K."/>
            <person name="Kudrna D."/>
            <person name="Currie J."/>
            <person name="He R."/>
            <person name="Angelova A."/>
            <person name="Rajasekar S."/>
            <person name="Mueller T."/>
            <person name="Lomeli R."/>
            <person name="Scara G."/>
            <person name="Ko A."/>
            <person name="Delaney K."/>
            <person name="Wissotski M."/>
            <person name="Lopez G."/>
            <person name="Campos D."/>
            <person name="Braidotti M."/>
            <person name="Ashley E."/>
            <person name="Golser W."/>
            <person name="Kim H."/>
            <person name="Lee S."/>
            <person name="Lin J."/>
            <person name="Dujmic Z."/>
            <person name="Kim W."/>
            <person name="Talag J."/>
            <person name="Zuccolo A."/>
            <person name="Fan C."/>
            <person name="Sebastian A."/>
            <person name="Kramer M."/>
            <person name="Spiegel L."/>
            <person name="Nascimento L."/>
            <person name="Zutavern T."/>
            <person name="Miller B."/>
            <person name="Ambroise C."/>
            <person name="Muller S."/>
            <person name="Spooner W."/>
            <person name="Narechania A."/>
            <person name="Ren L."/>
            <person name="Wei S."/>
            <person name="Kumari S."/>
            <person name="Faga B."/>
            <person name="Levy M.J."/>
            <person name="McMahan L."/>
            <person name="Van Buren P."/>
            <person name="Vaughn M.W."/>
            <person name="Ying K."/>
            <person name="Yeh C.-T."/>
            <person name="Emrich S.J."/>
            <person name="Jia Y."/>
            <person name="Kalyanaraman A."/>
            <person name="Hsia A.-P."/>
            <person name="Barbazuk W.B."/>
            <person name="Baucom R.S."/>
            <person name="Brutnell T.P."/>
            <person name="Carpita N.C."/>
            <person name="Chaparro C."/>
            <person name="Chia J.-M."/>
            <person name="Deragon J.-M."/>
            <person name="Estill J.C."/>
            <person name="Fu Y."/>
            <person name="Jeddeloh J.A."/>
            <person name="Han Y."/>
            <person name="Lee H."/>
            <person name="Li P."/>
            <person name="Lisch D.R."/>
            <person name="Liu S."/>
            <person name="Liu Z."/>
            <person name="Nagel D.H."/>
            <person name="McCann M.C."/>
            <person name="SanMiguel P."/>
            <person name="Myers A.M."/>
            <person name="Nettleton D."/>
            <person name="Nguyen J."/>
            <person name="Penning B.W."/>
            <person name="Ponnala L."/>
            <person name="Schneider K.L."/>
            <person name="Schwartz D.C."/>
            <person name="Sharma A."/>
            <person name="Soderlund C."/>
            <person name="Springer N.M."/>
            <person name="Sun Q."/>
            <person name="Wang H."/>
            <person name="Waterman M."/>
            <person name="Westerman R."/>
            <person name="Wolfgruber T.K."/>
            <person name="Yang L."/>
            <person name="Yu Y."/>
            <person name="Zhang L."/>
            <person name="Zhou S."/>
            <person name="Zhu Q."/>
            <person name="Bennetzen J.L."/>
            <person name="Dawe R.K."/>
            <person name="Jiang J."/>
            <person name="Jiang N."/>
            <person name="Presting G.G."/>
            <person name="Wessler S.R."/>
            <person name="Aluru S."/>
            <person name="Martienssen R.A."/>
            <person name="Clifton S.W."/>
            <person name="McCombie W.R."/>
            <person name="Wing R.A."/>
            <person name="Wilson R.K."/>
        </authorList>
    </citation>
    <scope>NUCLEOTIDE SEQUENCE [LARGE SCALE GENOMIC DNA]</scope>
    <source>
        <strain evidence="6">cv. B73</strain>
    </source>
</reference>
<dbReference type="STRING" id="4577.C0P5T1"/>
<dbReference type="PANTHER" id="PTHR48253:SF2">
    <property type="entry name" value="ISOPENICILLIN N SYNTHASE-LIKE FE(2+) 2OG DIOXYGENASE DOMAIN-CONTAINING PROTEIN"/>
    <property type="match status" value="1"/>
</dbReference>
<dbReference type="Gramene" id="Zm00001eb202090_T001">
    <property type="protein sequence ID" value="Zm00001eb202090_P001"/>
    <property type="gene ID" value="Zm00001eb202090"/>
</dbReference>